<proteinExistence type="predicted"/>
<accession>X0WNU8</accession>
<name>X0WNU8_9ZZZZ</name>
<gene>
    <name evidence="1" type="ORF">S01H1_68463</name>
</gene>
<protein>
    <submittedName>
        <fullName evidence="1">Uncharacterized protein</fullName>
    </submittedName>
</protein>
<dbReference type="AlphaFoldDB" id="X0WNU8"/>
<dbReference type="EMBL" id="BARS01045406">
    <property type="protein sequence ID" value="GAG32320.1"/>
    <property type="molecule type" value="Genomic_DNA"/>
</dbReference>
<sequence>GLTVSNTVMMFDHEPLAAAFGQDGTQAWGGIAVGTTHLENIFIWPDGSMVTHNIGTQAIFGPVFDANGCDLAGDKTNAEGIEWCAGYVGHGKQTFTVKTDACYLKVSLIVSDVSGAGDIAIGFRLQEDFQDTIEGYRDYQALSIDAGTIMHMQEIDAGSPIDADSGGTVANQVEVELEVRINADRTVEFFIDGDTPGTEVTHTWADAADEITPFLFILHDTDVAGPVYVTRWECGLQN</sequence>
<comment type="caution">
    <text evidence="1">The sequence shown here is derived from an EMBL/GenBank/DDBJ whole genome shotgun (WGS) entry which is preliminary data.</text>
</comment>
<evidence type="ECO:0000313" key="1">
    <source>
        <dbReference type="EMBL" id="GAG32320.1"/>
    </source>
</evidence>
<organism evidence="1">
    <name type="scientific">marine sediment metagenome</name>
    <dbReference type="NCBI Taxonomy" id="412755"/>
    <lineage>
        <taxon>unclassified sequences</taxon>
        <taxon>metagenomes</taxon>
        <taxon>ecological metagenomes</taxon>
    </lineage>
</organism>
<feature type="non-terminal residue" evidence="1">
    <location>
        <position position="1"/>
    </location>
</feature>
<reference evidence="1" key="1">
    <citation type="journal article" date="2014" name="Front. Microbiol.">
        <title>High frequency of phylogenetically diverse reductive dehalogenase-homologous genes in deep subseafloor sedimentary metagenomes.</title>
        <authorList>
            <person name="Kawai M."/>
            <person name="Futagami T."/>
            <person name="Toyoda A."/>
            <person name="Takaki Y."/>
            <person name="Nishi S."/>
            <person name="Hori S."/>
            <person name="Arai W."/>
            <person name="Tsubouchi T."/>
            <person name="Morono Y."/>
            <person name="Uchiyama I."/>
            <person name="Ito T."/>
            <person name="Fujiyama A."/>
            <person name="Inagaki F."/>
            <person name="Takami H."/>
        </authorList>
    </citation>
    <scope>NUCLEOTIDE SEQUENCE</scope>
    <source>
        <strain evidence="1">Expedition CK06-06</strain>
    </source>
</reference>